<dbReference type="InterPro" id="IPR010730">
    <property type="entry name" value="HET"/>
</dbReference>
<evidence type="ECO:0000313" key="3">
    <source>
        <dbReference type="EMBL" id="KAF3003761.1"/>
    </source>
</evidence>
<evidence type="ECO:0000259" key="2">
    <source>
        <dbReference type="Pfam" id="PF06985"/>
    </source>
</evidence>
<dbReference type="Pfam" id="PF06985">
    <property type="entry name" value="HET"/>
    <property type="match status" value="1"/>
</dbReference>
<organism evidence="3 4">
    <name type="scientific">Curvularia kusanoi</name>
    <name type="common">Cochliobolus kusanoi</name>
    <dbReference type="NCBI Taxonomy" id="90978"/>
    <lineage>
        <taxon>Eukaryota</taxon>
        <taxon>Fungi</taxon>
        <taxon>Dikarya</taxon>
        <taxon>Ascomycota</taxon>
        <taxon>Pezizomycotina</taxon>
        <taxon>Dothideomycetes</taxon>
        <taxon>Pleosporomycetidae</taxon>
        <taxon>Pleosporales</taxon>
        <taxon>Pleosporineae</taxon>
        <taxon>Pleosporaceae</taxon>
        <taxon>Curvularia</taxon>
    </lineage>
</organism>
<dbReference type="EMBL" id="SWKU01000009">
    <property type="protein sequence ID" value="KAF3003761.1"/>
    <property type="molecule type" value="Genomic_DNA"/>
</dbReference>
<dbReference type="PANTHER" id="PTHR33112">
    <property type="entry name" value="DOMAIN PROTEIN, PUTATIVE-RELATED"/>
    <property type="match status" value="1"/>
</dbReference>
<evidence type="ECO:0000256" key="1">
    <source>
        <dbReference type="SAM" id="MobiDB-lite"/>
    </source>
</evidence>
<evidence type="ECO:0000313" key="4">
    <source>
        <dbReference type="Proteomes" id="UP000801428"/>
    </source>
</evidence>
<keyword evidence="4" id="KW-1185">Reference proteome</keyword>
<dbReference type="OrthoDB" id="5362512at2759"/>
<dbReference type="Proteomes" id="UP000801428">
    <property type="component" value="Unassembled WGS sequence"/>
</dbReference>
<accession>A0A9P4TGN7</accession>
<feature type="region of interest" description="Disordered" evidence="1">
    <location>
        <begin position="188"/>
        <end position="212"/>
    </location>
</feature>
<name>A0A9P4TGN7_CURKU</name>
<gene>
    <name evidence="3" type="ORF">E8E13_009886</name>
</gene>
<proteinExistence type="predicted"/>
<dbReference type="AlphaFoldDB" id="A0A9P4TGN7"/>
<feature type="domain" description="Heterokaryon incompatibility" evidence="2">
    <location>
        <begin position="162"/>
        <end position="309"/>
    </location>
</feature>
<dbReference type="PANTHER" id="PTHR33112:SF16">
    <property type="entry name" value="HETEROKARYON INCOMPATIBILITY DOMAIN-CONTAINING PROTEIN"/>
    <property type="match status" value="1"/>
</dbReference>
<reference evidence="3" key="1">
    <citation type="submission" date="2019-04" db="EMBL/GenBank/DDBJ databases">
        <title>Sequencing of skin fungus with MAO and IRED activity.</title>
        <authorList>
            <person name="Marsaioli A.J."/>
            <person name="Bonatto J.M.C."/>
            <person name="Reis Junior O."/>
        </authorList>
    </citation>
    <scope>NUCLEOTIDE SEQUENCE</scope>
    <source>
        <strain evidence="3">30M1</strain>
    </source>
</reference>
<comment type="caution">
    <text evidence="3">The sequence shown here is derived from an EMBL/GenBank/DDBJ whole genome shotgun (WGS) entry which is preliminary data.</text>
</comment>
<sequence length="635" mass="71716">MANSDRRVDPFENRGQDNIDVVVIRPAASSLRFTTFDTAEHRYQCLDLCSAGVDASLEIDRLHIAAELQEEVPHARPTAIPPFQSQLKPRRAAIQRHSYAICTGPASNTKSLSARLQIETQPSTSKKNLYITKERNLDMSKITVRLIETEEWEDFPSKDPHYVTLSHCWGPDVKLQEELQDNVSSNKLTSKNVDNVSSDKLTPKNVDNVSSNKLTSKNIGRMKEGIQLRHLPRTFQHAIEFAARLPDVGYIWIDSLCIKQGPEEISDWLRQSASMDQVYSKTYLNISATHAENGKGGLGVVEQSRLKGLEAEKDGKRLHKIRLRGFPDPDPHMQPKVYALELWCRIVEVYSKTSISKDSDKLVALSGMARMMAHKIGSGPEQPAVYAAGLWEDYLESQLLWQVEPIWRDANGTFENESETPDIYCAPSWSWASVKAEKANGIVCADITDTDLFIKVSKVSVTRTEQNLYGIVEERNTYIDLWAKLRKVVLSDKGKGRYGWHLLERRDGKEEQKNVDRDDPEEHTNVYLDCPEEGEKNNIFAKEHSVSRVYVIPAARGPRTASKGSKYITCLLVQHQGINDKDGAVFKRIGISRLSPWGDKQALAEILEVLKSDVKMPNLDGEYNEEEGTSKIRLV</sequence>
<protein>
    <recommendedName>
        <fullName evidence="2">Heterokaryon incompatibility domain-containing protein</fullName>
    </recommendedName>
</protein>